<dbReference type="PANTHER" id="PTHR11439">
    <property type="entry name" value="GAG-POL-RELATED RETROTRANSPOSON"/>
    <property type="match status" value="1"/>
</dbReference>
<dbReference type="EMBL" id="QGNW01000235">
    <property type="protein sequence ID" value="RVW82797.1"/>
    <property type="molecule type" value="Genomic_DNA"/>
</dbReference>
<dbReference type="CDD" id="cd09272">
    <property type="entry name" value="RNase_HI_RT_Ty1"/>
    <property type="match status" value="1"/>
</dbReference>
<dbReference type="PANTHER" id="PTHR11439:SF467">
    <property type="entry name" value="INTEGRASE CATALYTIC DOMAIN-CONTAINING PROTEIN"/>
    <property type="match status" value="1"/>
</dbReference>
<proteinExistence type="predicted"/>
<comment type="caution">
    <text evidence="1">The sequence shown here is derived from an EMBL/GenBank/DDBJ whole genome shotgun (WGS) entry which is preliminary data.</text>
</comment>
<name>A0A438HEC0_VITVI</name>
<evidence type="ECO:0000313" key="1">
    <source>
        <dbReference type="EMBL" id="RVW82797.1"/>
    </source>
</evidence>
<reference evidence="1 2" key="1">
    <citation type="journal article" date="2018" name="PLoS Genet.">
        <title>Population sequencing reveals clonal diversity and ancestral inbreeding in the grapevine cultivar Chardonnay.</title>
        <authorList>
            <person name="Roach M.J."/>
            <person name="Johnson D.L."/>
            <person name="Bohlmann J."/>
            <person name="van Vuuren H.J."/>
            <person name="Jones S.J."/>
            <person name="Pretorius I.S."/>
            <person name="Schmidt S.A."/>
            <person name="Borneman A.R."/>
        </authorList>
    </citation>
    <scope>NUCLEOTIDE SEQUENCE [LARGE SCALE GENOMIC DNA]</scope>
    <source>
        <strain evidence="2">cv. Chardonnay</strain>
        <tissue evidence="1">Leaf</tissue>
    </source>
</reference>
<accession>A0A438HEC0</accession>
<dbReference type="AlphaFoldDB" id="A0A438HEC0"/>
<gene>
    <name evidence="1" type="primary">POLX_13</name>
    <name evidence="1" type="ORF">CK203_051167</name>
</gene>
<protein>
    <submittedName>
        <fullName evidence="1">Retrovirus-related Pol polyprotein from transposon TNT 1-94</fullName>
    </submittedName>
</protein>
<evidence type="ECO:0000313" key="2">
    <source>
        <dbReference type="Proteomes" id="UP000288805"/>
    </source>
</evidence>
<organism evidence="1 2">
    <name type="scientific">Vitis vinifera</name>
    <name type="common">Grape</name>
    <dbReference type="NCBI Taxonomy" id="29760"/>
    <lineage>
        <taxon>Eukaryota</taxon>
        <taxon>Viridiplantae</taxon>
        <taxon>Streptophyta</taxon>
        <taxon>Embryophyta</taxon>
        <taxon>Tracheophyta</taxon>
        <taxon>Spermatophyta</taxon>
        <taxon>Magnoliopsida</taxon>
        <taxon>eudicotyledons</taxon>
        <taxon>Gunneridae</taxon>
        <taxon>Pentapetalae</taxon>
        <taxon>rosids</taxon>
        <taxon>Vitales</taxon>
        <taxon>Vitaceae</taxon>
        <taxon>Viteae</taxon>
        <taxon>Vitis</taxon>
    </lineage>
</organism>
<sequence>MKDLGPAKKILGIRIERDRASKKLYMSQEQYIEKVLERFSMSKAKLVSSPLASHFKLSNRHNLSTDKEKENMRRVLYASVVGSLMYVMVCTRPNIAYAVGVVSRILSNPGRLHWEAVKWIMRYLRSTAKLKLTFGSGKPVFVGYTDSDMARDVNNRKSTSDYLMTFSGGIVSWQSRLQKCVALSTIEVEYIAVAKACKKLLWMKHFIHELKFKQQRYVVYCDNQNAFTLVEIGFGVPDSHLLVREQSLYFGEFSIWTVLIMSSDQEFGTVIFQSENSGYVCGVFKWSKGPVVFTSHIGEGSHKRG</sequence>
<dbReference type="Proteomes" id="UP000288805">
    <property type="component" value="Unassembled WGS sequence"/>
</dbReference>